<evidence type="ECO:0000313" key="3">
    <source>
        <dbReference type="WBParaSite" id="PSU_v2.g15532.t1"/>
    </source>
</evidence>
<name>A0A914Y8D3_9BILA</name>
<protein>
    <submittedName>
        <fullName evidence="3">Uncharacterized protein</fullName>
    </submittedName>
</protein>
<organism evidence="2 3">
    <name type="scientific">Panagrolaimus superbus</name>
    <dbReference type="NCBI Taxonomy" id="310955"/>
    <lineage>
        <taxon>Eukaryota</taxon>
        <taxon>Metazoa</taxon>
        <taxon>Ecdysozoa</taxon>
        <taxon>Nematoda</taxon>
        <taxon>Chromadorea</taxon>
        <taxon>Rhabditida</taxon>
        <taxon>Tylenchina</taxon>
        <taxon>Panagrolaimomorpha</taxon>
        <taxon>Panagrolaimoidea</taxon>
        <taxon>Panagrolaimidae</taxon>
        <taxon>Panagrolaimus</taxon>
    </lineage>
</organism>
<evidence type="ECO:0000256" key="1">
    <source>
        <dbReference type="SAM" id="MobiDB-lite"/>
    </source>
</evidence>
<keyword evidence="2" id="KW-1185">Reference proteome</keyword>
<dbReference type="WBParaSite" id="PSU_v2.g15532.t1">
    <property type="protein sequence ID" value="PSU_v2.g15532.t1"/>
    <property type="gene ID" value="PSU_v2.g15532"/>
</dbReference>
<proteinExistence type="predicted"/>
<accession>A0A914Y8D3</accession>
<feature type="compositionally biased region" description="Acidic residues" evidence="1">
    <location>
        <begin position="130"/>
        <end position="147"/>
    </location>
</feature>
<reference evidence="3" key="1">
    <citation type="submission" date="2022-11" db="UniProtKB">
        <authorList>
            <consortium name="WormBaseParasite"/>
        </authorList>
    </citation>
    <scope>IDENTIFICATION</scope>
</reference>
<sequence>MLKSLRQSYSALNSLSFFDASLLSDDLIVKKSDNELVWQQISMQNKAVSKEVKKTLKLFGDVLKVPEENTSDDSEMEEEDDDVEMEDEEFDEDIEEEDEPPRKKKKGVDLFNIRPQDLKNLDSKLKALDNDDEDDEDDEAEDEEMDDDSKNLIGLVSDETNIKYKH</sequence>
<feature type="region of interest" description="Disordered" evidence="1">
    <location>
        <begin position="64"/>
        <end position="166"/>
    </location>
</feature>
<feature type="compositionally biased region" description="Acidic residues" evidence="1">
    <location>
        <begin position="69"/>
        <end position="99"/>
    </location>
</feature>
<dbReference type="Proteomes" id="UP000887577">
    <property type="component" value="Unplaced"/>
</dbReference>
<feature type="compositionally biased region" description="Basic and acidic residues" evidence="1">
    <location>
        <begin position="116"/>
        <end position="129"/>
    </location>
</feature>
<dbReference type="AlphaFoldDB" id="A0A914Y8D3"/>
<evidence type="ECO:0000313" key="2">
    <source>
        <dbReference type="Proteomes" id="UP000887577"/>
    </source>
</evidence>